<feature type="transmembrane region" description="Helical" evidence="7">
    <location>
        <begin position="801"/>
        <end position="830"/>
    </location>
</feature>
<feature type="transmembrane region" description="Helical" evidence="7">
    <location>
        <begin position="325"/>
        <end position="357"/>
    </location>
</feature>
<dbReference type="InterPro" id="IPR036188">
    <property type="entry name" value="FAD/NAD-bd_sf"/>
</dbReference>
<evidence type="ECO:0000256" key="1">
    <source>
        <dbReference type="ARBA" id="ARBA00004651"/>
    </source>
</evidence>
<evidence type="ECO:0000256" key="5">
    <source>
        <dbReference type="ARBA" id="ARBA00022989"/>
    </source>
</evidence>
<dbReference type="SUPFAM" id="SSF51905">
    <property type="entry name" value="FAD/NAD(P)-binding domain"/>
    <property type="match status" value="1"/>
</dbReference>
<feature type="transmembrane region" description="Helical" evidence="7">
    <location>
        <begin position="454"/>
        <end position="477"/>
    </location>
</feature>
<comment type="subcellular location">
    <subcellularLocation>
        <location evidence="1">Cell membrane</location>
        <topology evidence="1">Multi-pass membrane protein</topology>
    </subcellularLocation>
</comment>
<keyword evidence="5 7" id="KW-1133">Transmembrane helix</keyword>
<evidence type="ECO:0000259" key="8">
    <source>
        <dbReference type="Pfam" id="PF02687"/>
    </source>
</evidence>
<evidence type="ECO:0000256" key="7">
    <source>
        <dbReference type="SAM" id="Phobius"/>
    </source>
</evidence>
<sequence length="885" mass="89457">MTRLWWRGLLRRRRGRLAGAVIGTATAVALLAALGMFLATSKASMTARAASGVGVDWQVQVAQGADPAQVAAAVAAEPGTIATQVVGFAATTGLSATTGGTTQTTGPGVVVGLPAGYAATFPAELRTLTGDGTGVLLAQQTAANLHAGAGDTVSIGLAGQSPVDVTVAGVVDLPQADSFFQTVGAPAGSGPTAPPDNVILLPADQFAAATAGLASTRPDLVTAQVHAARSHALPADPAAAYVAASGAAHHMDVTLAGAGQVGDNLGATLDAARSDALYAQALFLFLGTPGAVLAGLLTATLTATGATRRRRDQALLRSRGASTRALTRLAAVEAGAVAVGGGLVGLALAAVVGRIAFGAWGFGASALTWLAWTATALGVGALVAALTVLVPARRDATRTVAAGRRSVGREPRPWWLRWWLDLWLLAGAGVVLWLTRGDTYHLVLAPEGVSQLSVSYWVFAGPALLWLGSGLLTWRLADALLTRGRPVVAAAARPFAGPMADTVAASLSRQRRPVARAVVLLALALSFAASTATFNATYRQQAEVDAQLTNGGDVTVTEPPGSTVTADAAAQLAAVPGVRAAEPLLHRYAYVGSDLQDLYGVQPGSIGTAVHLQDSWFQGGSAPQLMSDLAASPDNILVSAETVKDFQLHPGDTLKLRLPDANGSLVTVPFVYAGVATEFPTAPKDSFLVANADYVAAQTHNPAVGAFLLDTGGVNQAQVADAVRATVGTGPQVTAVASTRAVIGSSLTAVDLAGLTRVELAFAVALAVAAGGLVLALALAERRRTFALASAQGASPRQLRAMVGAEAGFVAVIGGLAGAVSGWALSLMLVRVLTGVFDPPPDHLAVPWPYLATTAGITAAAILAATAGFAAWVAGRPVISEIKEL</sequence>
<keyword evidence="6 7" id="KW-0472">Membrane</keyword>
<dbReference type="PANTHER" id="PTHR30489:SF0">
    <property type="entry name" value="LIPOPROTEIN-RELEASING SYSTEM TRANSMEMBRANE PROTEIN LOLE"/>
    <property type="match status" value="1"/>
</dbReference>
<dbReference type="Proteomes" id="UP001232536">
    <property type="component" value="Unassembled WGS sequence"/>
</dbReference>
<dbReference type="Pfam" id="PF02687">
    <property type="entry name" value="FtsX"/>
    <property type="match status" value="2"/>
</dbReference>
<feature type="transmembrane region" description="Helical" evidence="7">
    <location>
        <begin position="760"/>
        <end position="780"/>
    </location>
</feature>
<evidence type="ECO:0000256" key="6">
    <source>
        <dbReference type="ARBA" id="ARBA00023136"/>
    </source>
</evidence>
<dbReference type="RefSeq" id="WP_304600805.1">
    <property type="nucleotide sequence ID" value="NZ_JAUQYP010000001.1"/>
</dbReference>
<dbReference type="EMBL" id="JAUQYP010000001">
    <property type="protein sequence ID" value="MDO8107171.1"/>
    <property type="molecule type" value="Genomic_DNA"/>
</dbReference>
<evidence type="ECO:0000256" key="4">
    <source>
        <dbReference type="ARBA" id="ARBA00022692"/>
    </source>
</evidence>
<dbReference type="PANTHER" id="PTHR30489">
    <property type="entry name" value="LIPOPROTEIN-RELEASING SYSTEM TRANSMEMBRANE PROTEIN LOLE"/>
    <property type="match status" value="1"/>
</dbReference>
<gene>
    <name evidence="9" type="ORF">Q6348_08175</name>
</gene>
<comment type="caution">
    <text evidence="9">The sequence shown here is derived from an EMBL/GenBank/DDBJ whole genome shotgun (WGS) entry which is preliminary data.</text>
</comment>
<evidence type="ECO:0000313" key="9">
    <source>
        <dbReference type="EMBL" id="MDO8107171.1"/>
    </source>
</evidence>
<dbReference type="InterPro" id="IPR051447">
    <property type="entry name" value="Lipoprotein-release_system"/>
</dbReference>
<evidence type="ECO:0000256" key="3">
    <source>
        <dbReference type="ARBA" id="ARBA00022475"/>
    </source>
</evidence>
<evidence type="ECO:0000256" key="2">
    <source>
        <dbReference type="ARBA" id="ARBA00005236"/>
    </source>
</evidence>
<feature type="transmembrane region" description="Helical" evidence="7">
    <location>
        <begin position="369"/>
        <end position="393"/>
    </location>
</feature>
<accession>A0ABT9DCX3</accession>
<keyword evidence="10" id="KW-1185">Reference proteome</keyword>
<feature type="domain" description="ABC3 transporter permease C-terminal" evidence="8">
    <location>
        <begin position="760"/>
        <end position="867"/>
    </location>
</feature>
<feature type="domain" description="ABC3 transporter permease C-terminal" evidence="8">
    <location>
        <begin position="291"/>
        <end position="393"/>
    </location>
</feature>
<protein>
    <submittedName>
        <fullName evidence="9">ABC transporter permease</fullName>
    </submittedName>
</protein>
<evidence type="ECO:0000313" key="10">
    <source>
        <dbReference type="Proteomes" id="UP001232536"/>
    </source>
</evidence>
<organism evidence="9 10">
    <name type="scientific">Actinotalea lenta</name>
    <dbReference type="NCBI Taxonomy" id="3064654"/>
    <lineage>
        <taxon>Bacteria</taxon>
        <taxon>Bacillati</taxon>
        <taxon>Actinomycetota</taxon>
        <taxon>Actinomycetes</taxon>
        <taxon>Micrococcales</taxon>
        <taxon>Cellulomonadaceae</taxon>
        <taxon>Actinotalea</taxon>
    </lineage>
</organism>
<feature type="transmembrane region" description="Helical" evidence="7">
    <location>
        <begin position="517"/>
        <end position="538"/>
    </location>
</feature>
<name>A0ABT9DCX3_9CELL</name>
<comment type="similarity">
    <text evidence="2">Belongs to the ABC-4 integral membrane protein family. LolC/E subfamily.</text>
</comment>
<proteinExistence type="inferred from homology"/>
<keyword evidence="3" id="KW-1003">Cell membrane</keyword>
<feature type="transmembrane region" description="Helical" evidence="7">
    <location>
        <begin position="282"/>
        <end position="304"/>
    </location>
</feature>
<feature type="transmembrane region" description="Helical" evidence="7">
    <location>
        <begin position="850"/>
        <end position="874"/>
    </location>
</feature>
<feature type="transmembrane region" description="Helical" evidence="7">
    <location>
        <begin position="414"/>
        <end position="434"/>
    </location>
</feature>
<dbReference type="InterPro" id="IPR003838">
    <property type="entry name" value="ABC3_permease_C"/>
</dbReference>
<keyword evidence="4 7" id="KW-0812">Transmembrane</keyword>
<reference evidence="9 10" key="1">
    <citation type="submission" date="2023-07" db="EMBL/GenBank/DDBJ databases">
        <title>Description of novel actinomycetes strains, isolated from tidal flat sediment.</title>
        <authorList>
            <person name="Lu C."/>
        </authorList>
    </citation>
    <scope>NUCLEOTIDE SEQUENCE [LARGE SCALE GENOMIC DNA]</scope>
    <source>
        <strain evidence="9 10">SYSU T00b441</strain>
    </source>
</reference>